<reference evidence="1" key="1">
    <citation type="submission" date="2014-12" db="EMBL/GenBank/DDBJ databases">
        <authorList>
            <person name="Huang H.-H."/>
            <person name="Chen S.-C."/>
            <person name="Lai M.-C."/>
        </authorList>
    </citation>
    <scope>NUCLEOTIDE SEQUENCE</scope>
    <source>
        <strain evidence="1">K1F9705b</strain>
    </source>
</reference>
<evidence type="ECO:0000313" key="2">
    <source>
        <dbReference type="Proteomes" id="UP000730161"/>
    </source>
</evidence>
<sequence length="170" mass="19461">MPPDRSPIQKKFIELFEPHDLKIPGDHLRDGTPGSLPYGSGRLMFAFGMDDGAFFMEYYAHHRIGGDCRGRIYEDGRHVPLPELCTMICYNADIPGDYERQEKENREEYERIMKELIEVGIFSGGPASPPSNDPSPPKLTYTYKRIYNYDLPSPRPPSPDRTLFCCGLRL</sequence>
<proteinExistence type="predicted"/>
<gene>
    <name evidence="1" type="ORF">RJ53_11080</name>
</gene>
<comment type="caution">
    <text evidence="1">The sequence shown here is derived from an EMBL/GenBank/DDBJ whole genome shotgun (WGS) entry which is preliminary data.</text>
</comment>
<dbReference type="EMBL" id="JWHL01000029">
    <property type="protein sequence ID" value="MBR1369990.1"/>
    <property type="molecule type" value="Genomic_DNA"/>
</dbReference>
<accession>A0A8J7WB53</accession>
<dbReference type="RefSeq" id="WP_211531746.1">
    <property type="nucleotide sequence ID" value="NZ_JWHL01000029.1"/>
</dbReference>
<dbReference type="AlphaFoldDB" id="A0A8J7WB53"/>
<organism evidence="1 2">
    <name type="scientific">Methanocalculus chunghsingensis</name>
    <dbReference type="NCBI Taxonomy" id="156457"/>
    <lineage>
        <taxon>Archaea</taxon>
        <taxon>Methanobacteriati</taxon>
        <taxon>Methanobacteriota</taxon>
        <taxon>Stenosarchaea group</taxon>
        <taxon>Methanomicrobia</taxon>
        <taxon>Methanomicrobiales</taxon>
        <taxon>Methanocalculaceae</taxon>
        <taxon>Methanocalculus</taxon>
    </lineage>
</organism>
<evidence type="ECO:0000313" key="1">
    <source>
        <dbReference type="EMBL" id="MBR1369990.1"/>
    </source>
</evidence>
<dbReference type="Proteomes" id="UP000730161">
    <property type="component" value="Unassembled WGS sequence"/>
</dbReference>
<name>A0A8J7WB53_9EURY</name>
<keyword evidence="2" id="KW-1185">Reference proteome</keyword>
<protein>
    <submittedName>
        <fullName evidence="1">Uncharacterized protein</fullName>
    </submittedName>
</protein>